<evidence type="ECO:0000313" key="2">
    <source>
        <dbReference type="Proteomes" id="UP000001064"/>
    </source>
</evidence>
<protein>
    <submittedName>
        <fullName evidence="1">Uncharacterized protein</fullName>
    </submittedName>
</protein>
<reference evidence="2" key="1">
    <citation type="journal article" date="2011" name="Genome Biol.">
        <title>Comparative genomics of the social amoebae Dictyostelium discoideum and Dictyostelium purpureum.</title>
        <authorList>
            <consortium name="US DOE Joint Genome Institute (JGI-PGF)"/>
            <person name="Sucgang R."/>
            <person name="Kuo A."/>
            <person name="Tian X."/>
            <person name="Salerno W."/>
            <person name="Parikh A."/>
            <person name="Feasley C.L."/>
            <person name="Dalin E."/>
            <person name="Tu H."/>
            <person name="Huang E."/>
            <person name="Barry K."/>
            <person name="Lindquist E."/>
            <person name="Shapiro H."/>
            <person name="Bruce D."/>
            <person name="Schmutz J."/>
            <person name="Salamov A."/>
            <person name="Fey P."/>
            <person name="Gaudet P."/>
            <person name="Anjard C."/>
            <person name="Babu M.M."/>
            <person name="Basu S."/>
            <person name="Bushmanova Y."/>
            <person name="van der Wel H."/>
            <person name="Katoh-Kurasawa M."/>
            <person name="Dinh C."/>
            <person name="Coutinho P.M."/>
            <person name="Saito T."/>
            <person name="Elias M."/>
            <person name="Schaap P."/>
            <person name="Kay R.R."/>
            <person name="Henrissat B."/>
            <person name="Eichinger L."/>
            <person name="Rivero F."/>
            <person name="Putnam N.H."/>
            <person name="West C.M."/>
            <person name="Loomis W.F."/>
            <person name="Chisholm R.L."/>
            <person name="Shaulsky G."/>
            <person name="Strassmann J.E."/>
            <person name="Queller D.C."/>
            <person name="Kuspa A."/>
            <person name="Grigoriev I.V."/>
        </authorList>
    </citation>
    <scope>NUCLEOTIDE SEQUENCE [LARGE SCALE GENOMIC DNA]</scope>
    <source>
        <strain evidence="2">QSDP1</strain>
    </source>
</reference>
<dbReference type="PANTHER" id="PTHR31378:SF29">
    <property type="entry name" value="EGF-LIKE DOMAIN-CONTAINING PROTEIN-RELATED"/>
    <property type="match status" value="1"/>
</dbReference>
<gene>
    <name evidence="1" type="ORF">DICPUDRAFT_155550</name>
</gene>
<name>F0ZUA9_DICPU</name>
<keyword evidence="2" id="KW-1185">Reference proteome</keyword>
<dbReference type="AlphaFoldDB" id="F0ZUA9"/>
<dbReference type="VEuPathDB" id="AmoebaDB:DICPUDRAFT_155550"/>
<dbReference type="PANTHER" id="PTHR31378">
    <property type="entry name" value="EGF-LIKE DOMAIN-CONTAINING PROTEIN-RELATED-RELATED"/>
    <property type="match status" value="1"/>
</dbReference>
<accession>F0ZUA9</accession>
<sequence length="184" mass="20079">MVNCSPTNEESCETLSYNGNRFFNSLGSNRIVGNGTSYCFQINIITQIGIASVEINSNLVIDNLSCLVLDLNICEFKPIGNVSFNTGDPFTTHISRLYEAVSTSGDIDFSKVDYIDMNPITSTKELQSYIGIQIPNYKESVIIDPDFSVLVDSYSASSKSDSICPSNSKLSATKIAGIIVWLLS</sequence>
<dbReference type="InParanoid" id="F0ZUA9"/>
<dbReference type="Proteomes" id="UP000001064">
    <property type="component" value="Unassembled WGS sequence"/>
</dbReference>
<evidence type="ECO:0000313" key="1">
    <source>
        <dbReference type="EMBL" id="EGC32466.1"/>
    </source>
</evidence>
<proteinExistence type="predicted"/>
<dbReference type="GeneID" id="10508852"/>
<organism evidence="1 2">
    <name type="scientific">Dictyostelium purpureum</name>
    <name type="common">Slime mold</name>
    <dbReference type="NCBI Taxonomy" id="5786"/>
    <lineage>
        <taxon>Eukaryota</taxon>
        <taxon>Amoebozoa</taxon>
        <taxon>Evosea</taxon>
        <taxon>Eumycetozoa</taxon>
        <taxon>Dictyostelia</taxon>
        <taxon>Dictyosteliales</taxon>
        <taxon>Dictyosteliaceae</taxon>
        <taxon>Dictyostelium</taxon>
    </lineage>
</organism>
<dbReference type="KEGG" id="dpp:DICPUDRAFT_155550"/>
<dbReference type="EMBL" id="GL871191">
    <property type="protein sequence ID" value="EGC32466.1"/>
    <property type="molecule type" value="Genomic_DNA"/>
</dbReference>
<dbReference type="RefSeq" id="XP_003291000.1">
    <property type="nucleotide sequence ID" value="XM_003290952.1"/>
</dbReference>